<keyword evidence="1" id="KW-0812">Transmembrane</keyword>
<evidence type="ECO:0008006" key="4">
    <source>
        <dbReference type="Google" id="ProtNLM"/>
    </source>
</evidence>
<sequence>MHALERLSPADGTTTGDRLRVATADGVVLVALIVAGELRHQVNPVEQPLAVVETAVPFLLGWAVVGTLVGAYGERALADRLWSARIAVGGWLGAVGIGAILRGSPYFAGGIPWTFLAVMAGFGTVALVLTRLASVTLLASTR</sequence>
<dbReference type="RefSeq" id="WP_089731571.1">
    <property type="nucleotide sequence ID" value="NZ_FNIA01000003.1"/>
</dbReference>
<dbReference type="Pfam" id="PF11255">
    <property type="entry name" value="DUF3054"/>
    <property type="match status" value="1"/>
</dbReference>
<reference evidence="2 3" key="1">
    <citation type="submission" date="2016-10" db="EMBL/GenBank/DDBJ databases">
        <authorList>
            <person name="de Groot N.N."/>
        </authorList>
    </citation>
    <scope>NUCLEOTIDE SEQUENCE [LARGE SCALE GENOMIC DNA]</scope>
    <source>
        <strain evidence="3">EB21,IBRC-M 10013,KCTC 4048</strain>
    </source>
</reference>
<accession>A0A1G9TPY8</accession>
<dbReference type="InterPro" id="IPR021414">
    <property type="entry name" value="DUF3054"/>
</dbReference>
<name>A0A1G9TPY8_9EURY</name>
<proteinExistence type="predicted"/>
<keyword evidence="1" id="KW-1133">Transmembrane helix</keyword>
<gene>
    <name evidence="2" type="ORF">SAMN05192554_10359</name>
</gene>
<feature type="transmembrane region" description="Helical" evidence="1">
    <location>
        <begin position="84"/>
        <end position="101"/>
    </location>
</feature>
<dbReference type="OrthoDB" id="177006at2157"/>
<dbReference type="AlphaFoldDB" id="A0A1G9TPY8"/>
<evidence type="ECO:0000313" key="3">
    <source>
        <dbReference type="Proteomes" id="UP000199370"/>
    </source>
</evidence>
<keyword evidence="3" id="KW-1185">Reference proteome</keyword>
<protein>
    <recommendedName>
        <fullName evidence="4">DUF3054 domain-containing protein</fullName>
    </recommendedName>
</protein>
<dbReference type="STRING" id="996166.SAMN05192554_10359"/>
<keyword evidence="1" id="KW-0472">Membrane</keyword>
<evidence type="ECO:0000256" key="1">
    <source>
        <dbReference type="SAM" id="Phobius"/>
    </source>
</evidence>
<feature type="transmembrane region" description="Helical" evidence="1">
    <location>
        <begin position="50"/>
        <end position="72"/>
    </location>
</feature>
<evidence type="ECO:0000313" key="2">
    <source>
        <dbReference type="EMBL" id="SDM49836.1"/>
    </source>
</evidence>
<feature type="transmembrane region" description="Helical" evidence="1">
    <location>
        <begin position="113"/>
        <end position="139"/>
    </location>
</feature>
<organism evidence="2 3">
    <name type="scientific">Haloarchaeobius iranensis</name>
    <dbReference type="NCBI Taxonomy" id="996166"/>
    <lineage>
        <taxon>Archaea</taxon>
        <taxon>Methanobacteriati</taxon>
        <taxon>Methanobacteriota</taxon>
        <taxon>Stenosarchaea group</taxon>
        <taxon>Halobacteria</taxon>
        <taxon>Halobacteriales</taxon>
        <taxon>Halorubellaceae</taxon>
        <taxon>Haloarchaeobius</taxon>
    </lineage>
</organism>
<dbReference type="Proteomes" id="UP000199370">
    <property type="component" value="Unassembled WGS sequence"/>
</dbReference>
<dbReference type="EMBL" id="FNIA01000003">
    <property type="protein sequence ID" value="SDM49836.1"/>
    <property type="molecule type" value="Genomic_DNA"/>
</dbReference>